<evidence type="ECO:0000313" key="4">
    <source>
        <dbReference type="EMBL" id="GLS25087.1"/>
    </source>
</evidence>
<proteinExistence type="predicted"/>
<gene>
    <name evidence="4" type="ORF">GCM10007877_08010</name>
</gene>
<comment type="caution">
    <text evidence="4">The sequence shown here is derived from an EMBL/GenBank/DDBJ whole genome shotgun (WGS) entry which is preliminary data.</text>
</comment>
<dbReference type="GO" id="GO:0016491">
    <property type="term" value="F:oxidoreductase activity"/>
    <property type="evidence" value="ECO:0007669"/>
    <property type="project" value="UniProtKB-KW"/>
</dbReference>
<dbReference type="InterPro" id="IPR050523">
    <property type="entry name" value="AKR_Detox_Biosynth"/>
</dbReference>
<name>A0AA37WNH3_9GAMM</name>
<accession>A0AA37WNH3</accession>
<protein>
    <submittedName>
        <fullName evidence="4">Aldo/keto reductase</fullName>
    </submittedName>
</protein>
<reference evidence="4 5" key="1">
    <citation type="journal article" date="2014" name="Int. J. Syst. Evol. Microbiol.">
        <title>Complete genome sequence of Corynebacterium casei LMG S-19264T (=DSM 44701T), isolated from a smear-ripened cheese.</title>
        <authorList>
            <consortium name="US DOE Joint Genome Institute (JGI-PGF)"/>
            <person name="Walter F."/>
            <person name="Albersmeier A."/>
            <person name="Kalinowski J."/>
            <person name="Ruckert C."/>
        </authorList>
    </citation>
    <scope>NUCLEOTIDE SEQUENCE [LARGE SCALE GENOMIC DNA]</scope>
    <source>
        <strain evidence="4 5">NBRC 110095</strain>
    </source>
</reference>
<evidence type="ECO:0000256" key="1">
    <source>
        <dbReference type="ARBA" id="ARBA00023002"/>
    </source>
</evidence>
<dbReference type="PANTHER" id="PTHR43364">
    <property type="entry name" value="NADH-SPECIFIC METHYLGLYOXAL REDUCTASE-RELATED"/>
    <property type="match status" value="1"/>
</dbReference>
<dbReference type="AlphaFoldDB" id="A0AA37WNH3"/>
<organism evidence="4 5">
    <name type="scientific">Marinibactrum halimedae</name>
    <dbReference type="NCBI Taxonomy" id="1444977"/>
    <lineage>
        <taxon>Bacteria</taxon>
        <taxon>Pseudomonadati</taxon>
        <taxon>Pseudomonadota</taxon>
        <taxon>Gammaproteobacteria</taxon>
        <taxon>Cellvibrionales</taxon>
        <taxon>Cellvibrionaceae</taxon>
        <taxon>Marinibactrum</taxon>
    </lineage>
</organism>
<dbReference type="InterPro" id="IPR023210">
    <property type="entry name" value="NADP_OxRdtase_dom"/>
</dbReference>
<dbReference type="Gene3D" id="3.20.20.100">
    <property type="entry name" value="NADP-dependent oxidoreductase domain"/>
    <property type="match status" value="1"/>
</dbReference>
<dbReference type="InterPro" id="IPR036812">
    <property type="entry name" value="NAD(P)_OxRdtase_dom_sf"/>
</dbReference>
<sequence>MGYGSSTWREWVLNKDQSEPILKKALDLGINFFDMADFYSLGECERVVGETLLSNVNRDDLVLASKVYYAMSDKPNDVGLSRKHILAAIEGSLKRIGTDYLDLYLIHGFDPDTPIEETMEAMHDVVKAGKARYIGASTMYAWQLAKMNAIAEKNNWTKFINMQCQYSLLYREEEREMMPLCENDKIAVSTFSPLARGMLSGANDIRTQTDGFTTEFFGDAIDLAIAERVKRVADYLGITSAEVAMAWVCQSSKVTTPLVGAQSIEQLETAIGTLDITLDTAHIDYLEALYRPKDIINDHNPVRRARAMPGDDNEPAPPISTSSNSTSSNSTSPSW</sequence>
<feature type="domain" description="NADP-dependent oxidoreductase" evidence="3">
    <location>
        <begin position="2"/>
        <end position="290"/>
    </location>
</feature>
<dbReference type="EMBL" id="BSPD01000021">
    <property type="protein sequence ID" value="GLS25087.1"/>
    <property type="molecule type" value="Genomic_DNA"/>
</dbReference>
<evidence type="ECO:0000259" key="3">
    <source>
        <dbReference type="Pfam" id="PF00248"/>
    </source>
</evidence>
<dbReference type="PANTHER" id="PTHR43364:SF4">
    <property type="entry name" value="NAD(P)-LINKED OXIDOREDUCTASE SUPERFAMILY PROTEIN"/>
    <property type="match status" value="1"/>
</dbReference>
<evidence type="ECO:0000256" key="2">
    <source>
        <dbReference type="SAM" id="MobiDB-lite"/>
    </source>
</evidence>
<keyword evidence="1" id="KW-0560">Oxidoreductase</keyword>
<feature type="region of interest" description="Disordered" evidence="2">
    <location>
        <begin position="303"/>
        <end position="335"/>
    </location>
</feature>
<dbReference type="FunFam" id="3.20.20.100:FF:000004">
    <property type="entry name" value="Oxidoreductase, aldo/keto reductase"/>
    <property type="match status" value="1"/>
</dbReference>
<dbReference type="CDD" id="cd19079">
    <property type="entry name" value="AKR_EcYajO-like"/>
    <property type="match status" value="1"/>
</dbReference>
<dbReference type="GO" id="GO:0005829">
    <property type="term" value="C:cytosol"/>
    <property type="evidence" value="ECO:0007669"/>
    <property type="project" value="TreeGrafter"/>
</dbReference>
<evidence type="ECO:0000313" key="5">
    <source>
        <dbReference type="Proteomes" id="UP001156870"/>
    </source>
</evidence>
<feature type="compositionally biased region" description="Low complexity" evidence="2">
    <location>
        <begin position="319"/>
        <end position="335"/>
    </location>
</feature>
<dbReference type="SUPFAM" id="SSF51430">
    <property type="entry name" value="NAD(P)-linked oxidoreductase"/>
    <property type="match status" value="1"/>
</dbReference>
<dbReference type="Proteomes" id="UP001156870">
    <property type="component" value="Unassembled WGS sequence"/>
</dbReference>
<keyword evidence="5" id="KW-1185">Reference proteome</keyword>
<dbReference type="Pfam" id="PF00248">
    <property type="entry name" value="Aldo_ket_red"/>
    <property type="match status" value="1"/>
</dbReference>